<organism evidence="1 2">
    <name type="scientific">Immundisolibacter cernigliae</name>
    <dbReference type="NCBI Taxonomy" id="1810504"/>
    <lineage>
        <taxon>Bacteria</taxon>
        <taxon>Pseudomonadati</taxon>
        <taxon>Pseudomonadota</taxon>
        <taxon>Gammaproteobacteria</taxon>
        <taxon>Immundisolibacterales</taxon>
        <taxon>Immundisolibacteraceae</taxon>
        <taxon>Immundisolibacter</taxon>
    </lineage>
</organism>
<dbReference type="EMBL" id="CP014671">
    <property type="protein sequence ID" value="ANX05391.1"/>
    <property type="molecule type" value="Genomic_DNA"/>
</dbReference>
<dbReference type="AlphaFoldDB" id="A0A1B1YX74"/>
<evidence type="ECO:0000313" key="1">
    <source>
        <dbReference type="EMBL" id="ANX05391.1"/>
    </source>
</evidence>
<dbReference type="KEGG" id="gbi:PG2T_15165"/>
<protein>
    <submittedName>
        <fullName evidence="1">Uncharacterized protein</fullName>
    </submittedName>
</protein>
<proteinExistence type="predicted"/>
<dbReference type="InParanoid" id="A0A1B1YX74"/>
<name>A0A1B1YX74_9GAMM</name>
<evidence type="ECO:0000313" key="2">
    <source>
        <dbReference type="Proteomes" id="UP000092952"/>
    </source>
</evidence>
<dbReference type="Proteomes" id="UP000092952">
    <property type="component" value="Chromosome"/>
</dbReference>
<keyword evidence="2" id="KW-1185">Reference proteome</keyword>
<sequence>MPARSRVLLAHRTKVSDGGIVAGQHSLRLIRQRLATIPRAFKSRQQCGALGFGIDQSRFDFGQL</sequence>
<accession>A0A1B1YX74</accession>
<gene>
    <name evidence="1" type="ORF">PG2T_15165</name>
</gene>
<reference evidence="2" key="1">
    <citation type="submission" date="2016-03" db="EMBL/GenBank/DDBJ databases">
        <title>Complete genome sequence of Solimmundus cernigliae, representing a novel lineage of polycyclic aromatic hydrocarbon degraders within the Gammaproteobacteria.</title>
        <authorList>
            <person name="Singleton D.R."/>
            <person name="Dickey A.N."/>
            <person name="Scholl E.H."/>
            <person name="Wright F.A."/>
            <person name="Aitken M.D."/>
        </authorList>
    </citation>
    <scope>NUCLEOTIDE SEQUENCE [LARGE SCALE GENOMIC DNA]</scope>
    <source>
        <strain evidence="2">TR3.2</strain>
    </source>
</reference>